<keyword evidence="3" id="KW-1185">Reference proteome</keyword>
<evidence type="ECO:0000313" key="2">
    <source>
        <dbReference type="EMBL" id="KAG7562610.1"/>
    </source>
</evidence>
<feature type="compositionally biased region" description="Basic residues" evidence="1">
    <location>
        <begin position="129"/>
        <end position="139"/>
    </location>
</feature>
<feature type="compositionally biased region" description="Basic and acidic residues" evidence="1">
    <location>
        <begin position="67"/>
        <end position="77"/>
    </location>
</feature>
<dbReference type="EMBL" id="JABELV010000029">
    <property type="protein sequence ID" value="KAG7562610.1"/>
    <property type="molecule type" value="Genomic_DNA"/>
</dbReference>
<name>A0A8K0NSA5_9TREE</name>
<reference evidence="2" key="1">
    <citation type="submission" date="2020-04" db="EMBL/GenBank/DDBJ databases">
        <title>Analysis of mating type loci in Filobasidium floriforme.</title>
        <authorList>
            <person name="Nowrousian M."/>
        </authorList>
    </citation>
    <scope>NUCLEOTIDE SEQUENCE</scope>
    <source>
        <strain evidence="2">CBS 6242</strain>
    </source>
</reference>
<proteinExistence type="predicted"/>
<evidence type="ECO:0000313" key="3">
    <source>
        <dbReference type="Proteomes" id="UP000812966"/>
    </source>
</evidence>
<dbReference type="AlphaFoldDB" id="A0A8K0NSA5"/>
<organism evidence="2 3">
    <name type="scientific">Filobasidium floriforme</name>
    <dbReference type="NCBI Taxonomy" id="5210"/>
    <lineage>
        <taxon>Eukaryota</taxon>
        <taxon>Fungi</taxon>
        <taxon>Dikarya</taxon>
        <taxon>Basidiomycota</taxon>
        <taxon>Agaricomycotina</taxon>
        <taxon>Tremellomycetes</taxon>
        <taxon>Filobasidiales</taxon>
        <taxon>Filobasidiaceae</taxon>
        <taxon>Filobasidium</taxon>
    </lineage>
</organism>
<protein>
    <submittedName>
        <fullName evidence="2">Uncharacterized protein</fullName>
    </submittedName>
</protein>
<feature type="compositionally biased region" description="Low complexity" evidence="1">
    <location>
        <begin position="23"/>
        <end position="42"/>
    </location>
</feature>
<feature type="region of interest" description="Disordered" evidence="1">
    <location>
        <begin position="225"/>
        <end position="266"/>
    </location>
</feature>
<evidence type="ECO:0000256" key="1">
    <source>
        <dbReference type="SAM" id="MobiDB-lite"/>
    </source>
</evidence>
<feature type="compositionally biased region" description="Basic and acidic residues" evidence="1">
    <location>
        <begin position="85"/>
        <end position="94"/>
    </location>
</feature>
<feature type="region of interest" description="Disordered" evidence="1">
    <location>
        <begin position="1"/>
        <end position="191"/>
    </location>
</feature>
<comment type="caution">
    <text evidence="2">The sequence shown here is derived from an EMBL/GenBank/DDBJ whole genome shotgun (WGS) entry which is preliminary data.</text>
</comment>
<sequence length="361" mass="38896">MSHDHTPDSLFDSFTQPDPASGSRPRSYARPSTSPTSYSPRPGSVLGPEHELAAGEETLQRMMEQGGRTRRDREQRTRTRKRARGERDDARGRGNVDTSGTDGDDLDELFEIPRPRTRTSSSKGSKVGQTKKKAGKGGKPRMTPYQDDPSLDLSHDPGCESITSVISDDEDGTHEPLEDGYGTDESGQDEGDLETQIFNSIGLFPSTSSTLDLDHHVEHHHNHLRAMTTSIDTNVDPRLKPKSNPKQREPGWKGPLESSALKHGPQRGMFEFPLSPDVEYIPNPDYQTLHDLAQHTLASTAFLYAGGPYAAGPPASLSLSGMGTGMGSDMGIGRVKGAGAGGWGVKGARGKFGVGILPRGG</sequence>
<accession>A0A8K0NSA5</accession>
<dbReference type="Proteomes" id="UP000812966">
    <property type="component" value="Unassembled WGS sequence"/>
</dbReference>
<gene>
    <name evidence="2" type="ORF">FFLO_01983</name>
</gene>